<keyword evidence="2" id="KW-1003">Cell membrane</keyword>
<protein>
    <submittedName>
        <fullName evidence="11">Glycosyltransferase family 39 protein</fullName>
        <ecNumber evidence="11">2.4.-.-</ecNumber>
    </submittedName>
</protein>
<feature type="domain" description="Glycosyltransferase RgtA/B/C/D-like" evidence="10">
    <location>
        <begin position="58"/>
        <end position="220"/>
    </location>
</feature>
<keyword evidence="12" id="KW-1185">Reference proteome</keyword>
<comment type="subcellular location">
    <subcellularLocation>
        <location evidence="1">Cell membrane</location>
        <topology evidence="1">Multi-pass membrane protein</topology>
    </subcellularLocation>
</comment>
<evidence type="ECO:0000256" key="9">
    <source>
        <dbReference type="SAM" id="Phobius"/>
    </source>
</evidence>
<feature type="transmembrane region" description="Helical" evidence="9">
    <location>
        <begin position="156"/>
        <end position="173"/>
    </location>
</feature>
<evidence type="ECO:0000313" key="11">
    <source>
        <dbReference type="EMBL" id="MEY6433270.1"/>
    </source>
</evidence>
<feature type="transmembrane region" description="Helical" evidence="9">
    <location>
        <begin position="249"/>
        <end position="274"/>
    </location>
</feature>
<feature type="region of interest" description="Disordered" evidence="8">
    <location>
        <begin position="497"/>
        <end position="520"/>
    </location>
</feature>
<feature type="transmembrane region" description="Helical" evidence="9">
    <location>
        <begin position="12"/>
        <end position="34"/>
    </location>
</feature>
<dbReference type="PANTHER" id="PTHR33908">
    <property type="entry name" value="MANNOSYLTRANSFERASE YKCB-RELATED"/>
    <property type="match status" value="1"/>
</dbReference>
<keyword evidence="6 9" id="KW-1133">Transmembrane helix</keyword>
<evidence type="ECO:0000256" key="4">
    <source>
        <dbReference type="ARBA" id="ARBA00022679"/>
    </source>
</evidence>
<keyword evidence="5 9" id="KW-0812">Transmembrane</keyword>
<dbReference type="PANTHER" id="PTHR33908:SF11">
    <property type="entry name" value="MEMBRANE PROTEIN"/>
    <property type="match status" value="1"/>
</dbReference>
<name>A0ABV4BLE0_9GAMM</name>
<keyword evidence="3 11" id="KW-0328">Glycosyltransferase</keyword>
<feature type="transmembrane region" description="Helical" evidence="9">
    <location>
        <begin position="286"/>
        <end position="305"/>
    </location>
</feature>
<evidence type="ECO:0000256" key="2">
    <source>
        <dbReference type="ARBA" id="ARBA00022475"/>
    </source>
</evidence>
<evidence type="ECO:0000256" key="1">
    <source>
        <dbReference type="ARBA" id="ARBA00004651"/>
    </source>
</evidence>
<keyword evidence="7 9" id="KW-0472">Membrane</keyword>
<dbReference type="EC" id="2.4.-.-" evidence="11"/>
<feature type="transmembrane region" description="Helical" evidence="9">
    <location>
        <begin position="204"/>
        <end position="222"/>
    </location>
</feature>
<dbReference type="Pfam" id="PF13231">
    <property type="entry name" value="PMT_2"/>
    <property type="match status" value="1"/>
</dbReference>
<proteinExistence type="predicted"/>
<organism evidence="11 12">
    <name type="scientific">Thioalkalicoccus limnaeus</name>
    <dbReference type="NCBI Taxonomy" id="120681"/>
    <lineage>
        <taxon>Bacteria</taxon>
        <taxon>Pseudomonadati</taxon>
        <taxon>Pseudomonadota</taxon>
        <taxon>Gammaproteobacteria</taxon>
        <taxon>Chromatiales</taxon>
        <taxon>Chromatiaceae</taxon>
        <taxon>Thioalkalicoccus</taxon>
    </lineage>
</organism>
<reference evidence="11 12" key="1">
    <citation type="submission" date="2024-05" db="EMBL/GenBank/DDBJ databases">
        <title>Genome Sequence and Characterization of the New Strain Purple Sulfur Bacterium of Genus Thioalkalicoccus.</title>
        <authorList>
            <person name="Bryantseva I.A."/>
            <person name="Kyndt J.A."/>
            <person name="Imhoff J.F."/>
        </authorList>
    </citation>
    <scope>NUCLEOTIDE SEQUENCE [LARGE SCALE GENOMIC DNA]</scope>
    <source>
        <strain evidence="11 12">Um2</strain>
    </source>
</reference>
<dbReference type="GO" id="GO:0016757">
    <property type="term" value="F:glycosyltransferase activity"/>
    <property type="evidence" value="ECO:0007669"/>
    <property type="project" value="UniProtKB-KW"/>
</dbReference>
<evidence type="ECO:0000256" key="6">
    <source>
        <dbReference type="ARBA" id="ARBA00022989"/>
    </source>
</evidence>
<dbReference type="InterPro" id="IPR038731">
    <property type="entry name" value="RgtA/B/C-like"/>
</dbReference>
<evidence type="ECO:0000259" key="10">
    <source>
        <dbReference type="Pfam" id="PF13231"/>
    </source>
</evidence>
<dbReference type="EMBL" id="JBDKXB010000018">
    <property type="protein sequence ID" value="MEY6433270.1"/>
    <property type="molecule type" value="Genomic_DNA"/>
</dbReference>
<feature type="transmembrane region" description="Helical" evidence="9">
    <location>
        <begin position="345"/>
        <end position="363"/>
    </location>
</feature>
<accession>A0ABV4BLE0</accession>
<dbReference type="RefSeq" id="WP_369667653.1">
    <property type="nucleotide sequence ID" value="NZ_JBDKXB010000018.1"/>
</dbReference>
<dbReference type="Proteomes" id="UP001564408">
    <property type="component" value="Unassembled WGS sequence"/>
</dbReference>
<gene>
    <name evidence="11" type="ORF">ABC977_12745</name>
</gene>
<evidence type="ECO:0000256" key="3">
    <source>
        <dbReference type="ARBA" id="ARBA00022676"/>
    </source>
</evidence>
<feature type="transmembrane region" description="Helical" evidence="9">
    <location>
        <begin position="78"/>
        <end position="100"/>
    </location>
</feature>
<feature type="transmembrane region" description="Helical" evidence="9">
    <location>
        <begin position="317"/>
        <end position="333"/>
    </location>
</feature>
<feature type="transmembrane region" description="Helical" evidence="9">
    <location>
        <begin position="179"/>
        <end position="197"/>
    </location>
</feature>
<keyword evidence="4 11" id="KW-0808">Transferase</keyword>
<comment type="caution">
    <text evidence="11">The sequence shown here is derived from an EMBL/GenBank/DDBJ whole genome shotgun (WGS) entry which is preliminary data.</text>
</comment>
<evidence type="ECO:0000256" key="8">
    <source>
        <dbReference type="SAM" id="MobiDB-lite"/>
    </source>
</evidence>
<sequence>MSPSAPPVASRSTILLIVGLLAYFSLFGVVRVLVSDALELDEAEQILLAQWWLWGYSDQPPLYTWLQAALSRWLGDQFIASVVLRQGLLLATYVFVYLAARKLLPSSQFAIAATLALMLIPQILWENQREHTHSLLVLALSAATLYQVFRLLERPTLAGYLVAGIFVGLGLLAKYNYLIFIAALLVALMTLPAGRRLLVDARTIAALVLVLAVTSPHWLWLWEHMAVGSSLLAKVTADPAETSLATGTFALVSTAILFVTPLWLIFVVSFWRALPERRAQDRPAPLVSLLNRYLLVVGLLLLWIVWMGDVHQVKERWLQPLLFVVPLWLFAQLDPARVPRQRVKVFSSLAIAAGLLALLVFGARVPLAGWTGDYGRLHLPVADLAEEIAARGFDGQLIVTDHYHLAGSLRSHLPDRMLYGPRDGYHLPRPADLAIGGAVLLVWDAARQQGIPMPLERIAQDAGWVLDERMPSFIEAPYRYSSHLRYRLAVLEVPVNQSSSDQGQDRGAGHGALGPRAGRP</sequence>
<evidence type="ECO:0000256" key="5">
    <source>
        <dbReference type="ARBA" id="ARBA00022692"/>
    </source>
</evidence>
<dbReference type="InterPro" id="IPR050297">
    <property type="entry name" value="LipidA_mod_glycosyltrf_83"/>
</dbReference>
<evidence type="ECO:0000256" key="7">
    <source>
        <dbReference type="ARBA" id="ARBA00023136"/>
    </source>
</evidence>
<evidence type="ECO:0000313" key="12">
    <source>
        <dbReference type="Proteomes" id="UP001564408"/>
    </source>
</evidence>